<dbReference type="Pfam" id="PF07155">
    <property type="entry name" value="ECF-ribofla_trS"/>
    <property type="match status" value="1"/>
</dbReference>
<accession>A0A9J6QTP5</accession>
<feature type="transmembrane region" description="Helical" evidence="3">
    <location>
        <begin position="80"/>
        <end position="100"/>
    </location>
</feature>
<sequence>MKNAGQTTKLVMTALMIGIIIVSIMFIKFPIPGTQGYVHLGDAMIFLAVLVLGWKYGAAAAAIGGALGDIMGGAAVWAPWTFAIKGIMAIIMGLFIAATLKKKPLAIAGVPVMELIGMILAGIFMVIGYYVAEGVIIGNWVTPVLGVPWNIGQFIVGMVIAGVLAAALYKTPARKYFAYVLDNKQLS</sequence>
<evidence type="ECO:0000256" key="2">
    <source>
        <dbReference type="ARBA" id="ARBA00022989"/>
    </source>
</evidence>
<reference evidence="4" key="1">
    <citation type="submission" date="2022-09" db="EMBL/GenBank/DDBJ databases">
        <title>Culturomic study of gut microbiota in children with autism spectrum disorder.</title>
        <authorList>
            <person name="Efimov B.A."/>
            <person name="Chaplin A.V."/>
            <person name="Sokolova S.R."/>
            <person name="Pikina A.P."/>
            <person name="Korzhanova M."/>
            <person name="Belova V."/>
            <person name="Korostin D."/>
        </authorList>
    </citation>
    <scope>NUCLEOTIDE SEQUENCE</scope>
    <source>
        <strain evidence="4">ASD5510</strain>
    </source>
</reference>
<dbReference type="GO" id="GO:0016020">
    <property type="term" value="C:membrane"/>
    <property type="evidence" value="ECO:0007669"/>
    <property type="project" value="InterPro"/>
</dbReference>
<evidence type="ECO:0000256" key="3">
    <source>
        <dbReference type="SAM" id="Phobius"/>
    </source>
</evidence>
<dbReference type="PANTHER" id="PTHR37815">
    <property type="entry name" value="UPF0397 PROTEIN BC_2624-RELATED"/>
    <property type="match status" value="1"/>
</dbReference>
<dbReference type="EMBL" id="JAOSHN010000001">
    <property type="protein sequence ID" value="MCU7376894.1"/>
    <property type="molecule type" value="Genomic_DNA"/>
</dbReference>
<feature type="transmembrane region" description="Helical" evidence="3">
    <location>
        <begin position="151"/>
        <end position="169"/>
    </location>
</feature>
<keyword evidence="6" id="KW-1185">Reference proteome</keyword>
<dbReference type="InterPro" id="IPR009825">
    <property type="entry name" value="ECF_substrate-spec-like"/>
</dbReference>
<dbReference type="RefSeq" id="WP_148396000.1">
    <property type="nucleotide sequence ID" value="NZ_JAJAGH010000005.1"/>
</dbReference>
<keyword evidence="3" id="KW-0472">Membrane</keyword>
<dbReference type="PANTHER" id="PTHR37815:SF3">
    <property type="entry name" value="UPF0397 PROTEIN SPR0429"/>
    <property type="match status" value="1"/>
</dbReference>
<gene>
    <name evidence="4" type="ORF">OBO34_00835</name>
    <name evidence="5" type="ORF">OBO34_13930</name>
</gene>
<feature type="transmembrane region" description="Helical" evidence="3">
    <location>
        <begin position="43"/>
        <end position="68"/>
    </location>
</feature>
<feature type="transmembrane region" description="Helical" evidence="3">
    <location>
        <begin position="12"/>
        <end position="31"/>
    </location>
</feature>
<evidence type="ECO:0000256" key="1">
    <source>
        <dbReference type="ARBA" id="ARBA00022692"/>
    </source>
</evidence>
<keyword evidence="1 3" id="KW-0812">Transmembrane</keyword>
<feature type="transmembrane region" description="Helical" evidence="3">
    <location>
        <begin position="112"/>
        <end position="131"/>
    </location>
</feature>
<protein>
    <submittedName>
        <fullName evidence="4">ECF transporter S component</fullName>
    </submittedName>
</protein>
<dbReference type="AlphaFoldDB" id="A0A9J6QTP5"/>
<organism evidence="4 6">
    <name type="scientific">Hominibacterium faecale</name>
    <dbReference type="NCBI Taxonomy" id="2839743"/>
    <lineage>
        <taxon>Bacteria</taxon>
        <taxon>Bacillati</taxon>
        <taxon>Bacillota</taxon>
        <taxon>Clostridia</taxon>
        <taxon>Peptostreptococcales</taxon>
        <taxon>Anaerovoracaceae</taxon>
        <taxon>Hominibacterium</taxon>
    </lineage>
</organism>
<comment type="caution">
    <text evidence="4">The sequence shown here is derived from an EMBL/GenBank/DDBJ whole genome shotgun (WGS) entry which is preliminary data.</text>
</comment>
<keyword evidence="2 3" id="KW-1133">Transmembrane helix</keyword>
<evidence type="ECO:0000313" key="5">
    <source>
        <dbReference type="EMBL" id="MCU7379443.1"/>
    </source>
</evidence>
<dbReference type="Gene3D" id="1.10.1760.20">
    <property type="match status" value="1"/>
</dbReference>
<evidence type="ECO:0000313" key="6">
    <source>
        <dbReference type="Proteomes" id="UP001065549"/>
    </source>
</evidence>
<dbReference type="Proteomes" id="UP001065549">
    <property type="component" value="Unassembled WGS sequence"/>
</dbReference>
<name>A0A9J6QTP5_9FIRM</name>
<dbReference type="EMBL" id="JAOSHN010000005">
    <property type="protein sequence ID" value="MCU7379443.1"/>
    <property type="molecule type" value="Genomic_DNA"/>
</dbReference>
<proteinExistence type="predicted"/>
<evidence type="ECO:0000313" key="4">
    <source>
        <dbReference type="EMBL" id="MCU7376894.1"/>
    </source>
</evidence>